<dbReference type="SUPFAM" id="SSF55874">
    <property type="entry name" value="ATPase domain of HSP90 chaperone/DNA topoisomerase II/histidine kinase"/>
    <property type="match status" value="1"/>
</dbReference>
<dbReference type="PANTHER" id="PTHR45436">
    <property type="entry name" value="SENSOR HISTIDINE KINASE YKOH"/>
    <property type="match status" value="1"/>
</dbReference>
<dbReference type="PROSITE" id="PS50109">
    <property type="entry name" value="HIS_KIN"/>
    <property type="match status" value="1"/>
</dbReference>
<evidence type="ECO:0000313" key="11">
    <source>
        <dbReference type="Proteomes" id="UP001474120"/>
    </source>
</evidence>
<dbReference type="InterPro" id="IPR050428">
    <property type="entry name" value="TCS_sensor_his_kinase"/>
</dbReference>
<name>A0ABU9L770_9FLAO</name>
<dbReference type="InterPro" id="IPR036890">
    <property type="entry name" value="HATPase_C_sf"/>
</dbReference>
<feature type="transmembrane region" description="Helical" evidence="8">
    <location>
        <begin position="125"/>
        <end position="147"/>
    </location>
</feature>
<comment type="catalytic activity">
    <reaction evidence="1">
        <text>ATP + protein L-histidine = ADP + protein N-phospho-L-histidine.</text>
        <dbReference type="EC" id="2.7.13.3"/>
    </reaction>
</comment>
<evidence type="ECO:0000256" key="1">
    <source>
        <dbReference type="ARBA" id="ARBA00000085"/>
    </source>
</evidence>
<dbReference type="GO" id="GO:0016301">
    <property type="term" value="F:kinase activity"/>
    <property type="evidence" value="ECO:0007669"/>
    <property type="project" value="UniProtKB-KW"/>
</dbReference>
<evidence type="ECO:0000259" key="9">
    <source>
        <dbReference type="PROSITE" id="PS50109"/>
    </source>
</evidence>
<keyword evidence="5 8" id="KW-0812">Transmembrane</keyword>
<feature type="transmembrane region" description="Helical" evidence="8">
    <location>
        <begin position="12"/>
        <end position="30"/>
    </location>
</feature>
<evidence type="ECO:0000256" key="4">
    <source>
        <dbReference type="ARBA" id="ARBA00022679"/>
    </source>
</evidence>
<evidence type="ECO:0000256" key="8">
    <source>
        <dbReference type="SAM" id="Phobius"/>
    </source>
</evidence>
<evidence type="ECO:0000313" key="10">
    <source>
        <dbReference type="EMBL" id="MEL4457255.1"/>
    </source>
</evidence>
<dbReference type="InterPro" id="IPR003661">
    <property type="entry name" value="HisK_dim/P_dom"/>
</dbReference>
<accession>A0ABU9L770</accession>
<organism evidence="10 11">
    <name type="scientific">Lutimonas vermicola</name>
    <dbReference type="NCBI Taxonomy" id="414288"/>
    <lineage>
        <taxon>Bacteria</taxon>
        <taxon>Pseudomonadati</taxon>
        <taxon>Bacteroidota</taxon>
        <taxon>Flavobacteriia</taxon>
        <taxon>Flavobacteriales</taxon>
        <taxon>Flavobacteriaceae</taxon>
        <taxon>Lutimonas</taxon>
    </lineage>
</organism>
<feature type="domain" description="Histidine kinase" evidence="9">
    <location>
        <begin position="214"/>
        <end position="415"/>
    </location>
</feature>
<evidence type="ECO:0000256" key="2">
    <source>
        <dbReference type="ARBA" id="ARBA00012438"/>
    </source>
</evidence>
<dbReference type="Pfam" id="PF02518">
    <property type="entry name" value="HATPase_c"/>
    <property type="match status" value="1"/>
</dbReference>
<dbReference type="SMART" id="SM00388">
    <property type="entry name" value="HisKA"/>
    <property type="match status" value="1"/>
</dbReference>
<dbReference type="Pfam" id="PF00512">
    <property type="entry name" value="HisKA"/>
    <property type="match status" value="1"/>
</dbReference>
<keyword evidence="4" id="KW-0808">Transferase</keyword>
<dbReference type="RefSeq" id="WP_342161418.1">
    <property type="nucleotide sequence ID" value="NZ_JBCDNA010000003.1"/>
</dbReference>
<evidence type="ECO:0000256" key="6">
    <source>
        <dbReference type="ARBA" id="ARBA00022777"/>
    </source>
</evidence>
<sequence length="415" mass="48390">MKLFEKTRKTYIIYSVIIFIISSTVIYFTLKRVITKKQDEKLLWDQELIAKKIKYEYPLPIFDVEDFKSTNPPRDTLYFKDTLMYQVVNNKEKYELYRELTSVQTLQGKTYQISTRSSLVRNQDFILAITLSVGIVVLLLIITVYFVNTIIMRNVWLPFYNNLETLKNFSVENDKPLELQESNIDEFQELNNSLSKLTNKIKSDFNNLKEFTENASHEMQTPLAIMQSKSEILLQSENLTKSQVSQIKTIYQSVQRLSKLNKTLLLLAKIENRQFKDLETINVNSVIERQLEIFEDFIENKNLTVDMRSTLEVEIQANPLLFDMVVTNLISNAIKHNIPGGRIEILTTNLFLSVSNTGEPPKMQSTSLFERFKKESNASNSFGLGLAIVKKICDNYNWNIIHSYVENQHNISIYF</sequence>
<dbReference type="InterPro" id="IPR003594">
    <property type="entry name" value="HATPase_dom"/>
</dbReference>
<dbReference type="EC" id="2.7.13.3" evidence="2"/>
<dbReference type="Gene3D" id="1.10.287.130">
    <property type="match status" value="1"/>
</dbReference>
<evidence type="ECO:0000256" key="5">
    <source>
        <dbReference type="ARBA" id="ARBA00022692"/>
    </source>
</evidence>
<keyword evidence="8" id="KW-0472">Membrane</keyword>
<dbReference type="Gene3D" id="3.30.565.10">
    <property type="entry name" value="Histidine kinase-like ATPase, C-terminal domain"/>
    <property type="match status" value="1"/>
</dbReference>
<keyword evidence="7 8" id="KW-1133">Transmembrane helix</keyword>
<dbReference type="InterPro" id="IPR036097">
    <property type="entry name" value="HisK_dim/P_sf"/>
</dbReference>
<keyword evidence="6 10" id="KW-0418">Kinase</keyword>
<dbReference type="InterPro" id="IPR005467">
    <property type="entry name" value="His_kinase_dom"/>
</dbReference>
<gene>
    <name evidence="10" type="ORF">AABB81_15215</name>
</gene>
<dbReference type="CDD" id="cd00075">
    <property type="entry name" value="HATPase"/>
    <property type="match status" value="1"/>
</dbReference>
<keyword evidence="11" id="KW-1185">Reference proteome</keyword>
<evidence type="ECO:0000256" key="3">
    <source>
        <dbReference type="ARBA" id="ARBA00022553"/>
    </source>
</evidence>
<reference evidence="10 11" key="1">
    <citation type="submission" date="2024-04" db="EMBL/GenBank/DDBJ databases">
        <title>whole genome sequencing of Lutimonas vermicola strain IMCC1616.</title>
        <authorList>
            <person name="Bae S.S."/>
        </authorList>
    </citation>
    <scope>NUCLEOTIDE SEQUENCE [LARGE SCALE GENOMIC DNA]</scope>
    <source>
        <strain evidence="10 11">IMCC1616</strain>
    </source>
</reference>
<protein>
    <recommendedName>
        <fullName evidence="2">histidine kinase</fullName>
        <ecNumber evidence="2">2.7.13.3</ecNumber>
    </recommendedName>
</protein>
<keyword evidence="3" id="KW-0597">Phosphoprotein</keyword>
<dbReference type="SMART" id="SM00387">
    <property type="entry name" value="HATPase_c"/>
    <property type="match status" value="1"/>
</dbReference>
<dbReference type="Proteomes" id="UP001474120">
    <property type="component" value="Unassembled WGS sequence"/>
</dbReference>
<proteinExistence type="predicted"/>
<dbReference type="SUPFAM" id="SSF47384">
    <property type="entry name" value="Homodimeric domain of signal transducing histidine kinase"/>
    <property type="match status" value="1"/>
</dbReference>
<dbReference type="PANTHER" id="PTHR45436:SF5">
    <property type="entry name" value="SENSOR HISTIDINE KINASE TRCS"/>
    <property type="match status" value="1"/>
</dbReference>
<dbReference type="CDD" id="cd00082">
    <property type="entry name" value="HisKA"/>
    <property type="match status" value="1"/>
</dbReference>
<dbReference type="EMBL" id="JBCDNA010000003">
    <property type="protein sequence ID" value="MEL4457255.1"/>
    <property type="molecule type" value="Genomic_DNA"/>
</dbReference>
<evidence type="ECO:0000256" key="7">
    <source>
        <dbReference type="ARBA" id="ARBA00022989"/>
    </source>
</evidence>
<comment type="caution">
    <text evidence="10">The sequence shown here is derived from an EMBL/GenBank/DDBJ whole genome shotgun (WGS) entry which is preliminary data.</text>
</comment>